<feature type="compositionally biased region" description="Basic and acidic residues" evidence="7">
    <location>
        <begin position="535"/>
        <end position="544"/>
    </location>
</feature>
<evidence type="ECO:0000256" key="2">
    <source>
        <dbReference type="ARBA" id="ARBA00022448"/>
    </source>
</evidence>
<evidence type="ECO:0000256" key="3">
    <source>
        <dbReference type="ARBA" id="ARBA00022475"/>
    </source>
</evidence>
<feature type="transmembrane region" description="Helical" evidence="8">
    <location>
        <begin position="376"/>
        <end position="397"/>
    </location>
</feature>
<dbReference type="SUPFAM" id="SSF103473">
    <property type="entry name" value="MFS general substrate transporter"/>
    <property type="match status" value="1"/>
</dbReference>
<dbReference type="eggNOG" id="COG0477">
    <property type="taxonomic scope" value="Bacteria"/>
</dbReference>
<evidence type="ECO:0000256" key="5">
    <source>
        <dbReference type="ARBA" id="ARBA00022989"/>
    </source>
</evidence>
<sequence>MAAQTQAPAAAGGGMTGGSGDRLDPALIRLAGIVLVGAVVVQLDATITSVAINTLARSFNVGISTIQWVSTGYLLALAMVIPVTGWSAERFGAKRMWLLSLVLFLVGSALCGAAWSAGSLIAFRIVQGLGGGLLLPLMQTIIAQAAGPERLGRLMAAVGVPALVTPVLGPVIGGLIVDDLDWRWIFFINVPVCLIGLVLAWLGMPDVRTPGRHRFDALGFALLSPGLAAIVYGFSVAGRQGDFTGVRVIVPLALGAALLVLFTVHALRTAVEPIIDLRLFRSRAFAGSSGMMFLFGISLFGAMFLLPLYEQQARGRSAAAAGLLLAPQGLGMMIALIVLGRVADRRSPRLFVLVGLLLSALGSVAYTQVAADTSEVLLGVSLTVRGIGLAMALIPVMSSAYHGLRREEIPRATSAGRIFQQIGGSLGTAILAVVLSHQITGRPAGTGPADPVALAGAFGTAFWWTLGSTVLAAPFAFLLPGRPAGAEQPAPSGPPVELPRPAGAVPTRRRSGDHGELKSHETSPGRRAAVSGAEGNRHDGREYRVPAPRGGRGGGQWRG</sequence>
<feature type="transmembrane region" description="Helical" evidence="8">
    <location>
        <begin position="418"/>
        <end position="440"/>
    </location>
</feature>
<accession>A0A1X1Q0R9</accession>
<comment type="subcellular location">
    <subcellularLocation>
        <location evidence="1">Cell membrane</location>
        <topology evidence="1">Multi-pass membrane protein</topology>
    </subcellularLocation>
</comment>
<feature type="transmembrane region" description="Helical" evidence="8">
    <location>
        <begin position="350"/>
        <end position="370"/>
    </location>
</feature>
<dbReference type="Proteomes" id="UP000001937">
    <property type="component" value="Chromosome"/>
</dbReference>
<keyword evidence="6 8" id="KW-0472">Membrane</keyword>
<dbReference type="GO" id="GO:0022857">
    <property type="term" value="F:transmembrane transporter activity"/>
    <property type="evidence" value="ECO:0007669"/>
    <property type="project" value="InterPro"/>
</dbReference>
<dbReference type="OrthoDB" id="7375466at2"/>
<feature type="transmembrane region" description="Helical" evidence="8">
    <location>
        <begin position="65"/>
        <end position="84"/>
    </location>
</feature>
<dbReference type="HOGENOM" id="CLU_000960_28_0_11"/>
<dbReference type="InterPro" id="IPR036259">
    <property type="entry name" value="MFS_trans_sf"/>
</dbReference>
<feature type="transmembrane region" description="Helical" evidence="8">
    <location>
        <begin position="96"/>
        <end position="115"/>
    </location>
</feature>
<name>Q2JDM0_FRACC</name>
<dbReference type="NCBIfam" id="TIGR00711">
    <property type="entry name" value="efflux_EmrB"/>
    <property type="match status" value="1"/>
</dbReference>
<dbReference type="Pfam" id="PF07690">
    <property type="entry name" value="MFS_1"/>
    <property type="match status" value="1"/>
</dbReference>
<evidence type="ECO:0000256" key="1">
    <source>
        <dbReference type="ARBA" id="ARBA00004651"/>
    </source>
</evidence>
<keyword evidence="5 8" id="KW-1133">Transmembrane helix</keyword>
<evidence type="ECO:0000256" key="6">
    <source>
        <dbReference type="ARBA" id="ARBA00023136"/>
    </source>
</evidence>
<dbReference type="PANTHER" id="PTHR23501">
    <property type="entry name" value="MAJOR FACILITATOR SUPERFAMILY"/>
    <property type="match status" value="1"/>
</dbReference>
<dbReference type="Gene3D" id="1.20.1250.20">
    <property type="entry name" value="MFS general substrate transporter like domains"/>
    <property type="match status" value="1"/>
</dbReference>
<dbReference type="EMBL" id="CP000249">
    <property type="protein sequence ID" value="ABD10622.1"/>
    <property type="molecule type" value="Genomic_DNA"/>
</dbReference>
<feature type="transmembrane region" description="Helical" evidence="8">
    <location>
        <begin position="154"/>
        <end position="176"/>
    </location>
</feature>
<evidence type="ECO:0000313" key="9">
    <source>
        <dbReference type="EMBL" id="ABD10622.1"/>
    </source>
</evidence>
<keyword evidence="10" id="KW-1185">Reference proteome</keyword>
<feature type="transmembrane region" description="Helical" evidence="8">
    <location>
        <begin position="452"/>
        <end position="479"/>
    </location>
</feature>
<evidence type="ECO:0000313" key="10">
    <source>
        <dbReference type="Proteomes" id="UP000001937"/>
    </source>
</evidence>
<dbReference type="AlphaFoldDB" id="Q2JDM0"/>
<feature type="transmembrane region" description="Helical" evidence="8">
    <location>
        <begin position="318"/>
        <end position="338"/>
    </location>
</feature>
<keyword evidence="3" id="KW-1003">Cell membrane</keyword>
<dbReference type="InterPro" id="IPR020846">
    <property type="entry name" value="MFS_dom"/>
</dbReference>
<organism evidence="9 10">
    <name type="scientific">Frankia casuarinae (strain DSM 45818 / CECT 9043 / HFP020203 / CcI3)</name>
    <dbReference type="NCBI Taxonomy" id="106370"/>
    <lineage>
        <taxon>Bacteria</taxon>
        <taxon>Bacillati</taxon>
        <taxon>Actinomycetota</taxon>
        <taxon>Actinomycetes</taxon>
        <taxon>Frankiales</taxon>
        <taxon>Frankiaceae</taxon>
        <taxon>Frankia</taxon>
    </lineage>
</organism>
<feature type="transmembrane region" description="Helical" evidence="8">
    <location>
        <begin position="285"/>
        <end position="306"/>
    </location>
</feature>
<feature type="compositionally biased region" description="Basic and acidic residues" evidence="7">
    <location>
        <begin position="510"/>
        <end position="524"/>
    </location>
</feature>
<feature type="region of interest" description="Disordered" evidence="7">
    <location>
        <begin position="485"/>
        <end position="559"/>
    </location>
</feature>
<dbReference type="GO" id="GO:0005886">
    <property type="term" value="C:plasma membrane"/>
    <property type="evidence" value="ECO:0007669"/>
    <property type="project" value="UniProtKB-SubCell"/>
</dbReference>
<keyword evidence="2" id="KW-0813">Transport</keyword>
<evidence type="ECO:0000256" key="8">
    <source>
        <dbReference type="SAM" id="Phobius"/>
    </source>
</evidence>
<dbReference type="CDD" id="cd17503">
    <property type="entry name" value="MFS_LmrB_MDR_like"/>
    <property type="match status" value="1"/>
</dbReference>
<protein>
    <submittedName>
        <fullName evidence="9">Drug resistance transporter EmrB/QacA subfamily</fullName>
    </submittedName>
</protein>
<proteinExistence type="predicted"/>
<keyword evidence="4 8" id="KW-0812">Transmembrane</keyword>
<dbReference type="PROSITE" id="PS50850">
    <property type="entry name" value="MFS"/>
    <property type="match status" value="1"/>
</dbReference>
<reference evidence="9 10" key="1">
    <citation type="journal article" date="2007" name="Genome Res.">
        <title>Genome characteristics of facultatively symbiotic Frankia sp. strains reflect host range and host plant biogeography.</title>
        <authorList>
            <person name="Normand P."/>
            <person name="Lapierre P."/>
            <person name="Tisa L.S."/>
            <person name="Gogarten J.P."/>
            <person name="Alloisio N."/>
            <person name="Bagnarol E."/>
            <person name="Bassi C.A."/>
            <person name="Berry A.M."/>
            <person name="Bickhart D.M."/>
            <person name="Choisne N."/>
            <person name="Couloux A."/>
            <person name="Cournoyer B."/>
            <person name="Cruveiller S."/>
            <person name="Daubin V."/>
            <person name="Demange N."/>
            <person name="Francino M.P."/>
            <person name="Goltsman E."/>
            <person name="Huang Y."/>
            <person name="Kopp O.R."/>
            <person name="Labarre L."/>
            <person name="Lapidus A."/>
            <person name="Lavire C."/>
            <person name="Marechal J."/>
            <person name="Martinez M."/>
            <person name="Mastronunzio J.E."/>
            <person name="Mullin B.C."/>
            <person name="Niemann J."/>
            <person name="Pujic P."/>
            <person name="Rawnsley T."/>
            <person name="Rouy Z."/>
            <person name="Schenowitz C."/>
            <person name="Sellstedt A."/>
            <person name="Tavares F."/>
            <person name="Tomkins J.P."/>
            <person name="Vallenet D."/>
            <person name="Valverde C."/>
            <person name="Wall L.G."/>
            <person name="Wang Y."/>
            <person name="Medigue C."/>
            <person name="Benson D.R."/>
        </authorList>
    </citation>
    <scope>NUCLEOTIDE SEQUENCE [LARGE SCALE GENOMIC DNA]</scope>
    <source>
        <strain evidence="10">DSM 45818 / CECT 9043 / CcI3</strain>
    </source>
</reference>
<dbReference type="KEGG" id="fra:Francci3_1244"/>
<feature type="compositionally biased region" description="Gly residues" evidence="7">
    <location>
        <begin position="550"/>
        <end position="559"/>
    </location>
</feature>
<dbReference type="InterPro" id="IPR011701">
    <property type="entry name" value="MFS"/>
</dbReference>
<dbReference type="RefSeq" id="WP_011435688.1">
    <property type="nucleotide sequence ID" value="NC_007777.1"/>
</dbReference>
<gene>
    <name evidence="9" type="ordered locus">Francci3_1244</name>
</gene>
<feature type="transmembrane region" description="Helical" evidence="8">
    <location>
        <begin position="121"/>
        <end position="142"/>
    </location>
</feature>
<dbReference type="PANTHER" id="PTHR23501:SF1">
    <property type="entry name" value="TRANSPORT PROTEIN HSRA-RELATED"/>
    <property type="match status" value="1"/>
</dbReference>
<feature type="transmembrane region" description="Helical" evidence="8">
    <location>
        <begin position="26"/>
        <end position="45"/>
    </location>
</feature>
<feature type="transmembrane region" description="Helical" evidence="8">
    <location>
        <begin position="182"/>
        <end position="203"/>
    </location>
</feature>
<dbReference type="InterPro" id="IPR004638">
    <property type="entry name" value="EmrB-like"/>
</dbReference>
<feature type="transmembrane region" description="Helical" evidence="8">
    <location>
        <begin position="215"/>
        <end position="234"/>
    </location>
</feature>
<accession>Q2JDM0</accession>
<evidence type="ECO:0000256" key="7">
    <source>
        <dbReference type="SAM" id="MobiDB-lite"/>
    </source>
</evidence>
<evidence type="ECO:0000256" key="4">
    <source>
        <dbReference type="ARBA" id="ARBA00022692"/>
    </source>
</evidence>
<dbReference type="Gene3D" id="1.20.1720.10">
    <property type="entry name" value="Multidrug resistance protein D"/>
    <property type="match status" value="1"/>
</dbReference>
<feature type="transmembrane region" description="Helical" evidence="8">
    <location>
        <begin position="246"/>
        <end position="264"/>
    </location>
</feature>